<dbReference type="EMBL" id="BRYA01000438">
    <property type="protein sequence ID" value="GMI48811.1"/>
    <property type="molecule type" value="Genomic_DNA"/>
</dbReference>
<dbReference type="InterPro" id="IPR000322">
    <property type="entry name" value="Glyco_hydro_31_TIM"/>
</dbReference>
<sequence length="803" mass="88158">MLSEDYSYATDGLSCVHKTNLIRRGFPGSEDRKEYFYGCGDSPGRADRYGQCVRVANSDCMGYDPRPENSGAPAYKQWPIYIGIVEESGKRGCYGIYYDTAARGSIDFGTTVSAYRGFHRTAEFSCSYLEYYIVLGDSPASVSNGIALLIGTPAMPAEWTVKGYNASSMLYADTADIPAAIKTFRDKAEEEGVEVEGIYLSSGYTANMVEGEGYVRCVFNWCKERVGDDPRDLFEGNKDCPIICNVKPWLLECHPMYEENEGGYVGEGEEGRKGRALVESMWSGGPNTSLPGSFVDFLSDKGYNFWVKNCQKSLVEMGCKAIWVDNNEFEIDDGSAICGEAGAPGLRVAVCRPALTTRMAQASLEALRKSGTKERKTVVTRAGGPGVQRYAGLTWTGDNYSNWSTLKWGVCMANSLGVSGFPGVGVDVGGFAGPAPDEELFVRFCQSCCLQARFTIHSWNDDGSITECWSYGREATEIIKGCLELRRRFSNHIYTLFAGACTRISEGGKRGLSEAVKECLGGEGCPVTRNVGYEFFMDDNVMTDGGEEEDEHVRDGSSCDYLLGKNVLICPIYVKGVDTRTCYLPKDGEDTRWYCPNDDCFYWGEDCVEQECSASKVGGGVVHFIKEGTGIAVKSKDEEEGDVFAEFLMVGGTGGTAVGYYDEDTEGREEGLWVVVRMGEGQQEHPHVEWYDWKGGEVEDDRVEGLVVKVNVVENVEGSASDWKTKKRVIRFVGRELKQGVSKGDVVVVLGGSGVFAKYAGMEGDVMCNPGINENGEERTLVEVRGMDDKIINIRVDMLALVD</sequence>
<dbReference type="Gene3D" id="2.60.40.4040">
    <property type="match status" value="1"/>
</dbReference>
<comment type="caution">
    <text evidence="6">The sequence shown here is derived from an EMBL/GenBank/DDBJ whole genome shotgun (WGS) entry which is preliminary data.</text>
</comment>
<dbReference type="Gene3D" id="3.20.20.80">
    <property type="entry name" value="Glycosidases"/>
    <property type="match status" value="1"/>
</dbReference>
<dbReference type="GO" id="GO:0005975">
    <property type="term" value="P:carbohydrate metabolic process"/>
    <property type="evidence" value="ECO:0007669"/>
    <property type="project" value="InterPro"/>
</dbReference>
<dbReference type="InterPro" id="IPR048395">
    <property type="entry name" value="Glyco_hydro_31_C"/>
</dbReference>
<comment type="similarity">
    <text evidence="1 2">Belongs to the glycosyl hydrolase 31 family.</text>
</comment>
<dbReference type="OrthoDB" id="5839090at2759"/>
<dbReference type="SUPFAM" id="SSF74650">
    <property type="entry name" value="Galactose mutarotase-like"/>
    <property type="match status" value="1"/>
</dbReference>
<dbReference type="InterPro" id="IPR017853">
    <property type="entry name" value="GH"/>
</dbReference>
<evidence type="ECO:0000256" key="1">
    <source>
        <dbReference type="ARBA" id="ARBA00007806"/>
    </source>
</evidence>
<dbReference type="Pfam" id="PF01055">
    <property type="entry name" value="Glyco_hydro_31_2nd"/>
    <property type="match status" value="1"/>
</dbReference>
<evidence type="ECO:0000259" key="5">
    <source>
        <dbReference type="Pfam" id="PF21365"/>
    </source>
</evidence>
<gene>
    <name evidence="6" type="ORF">TrCOL_g8042</name>
</gene>
<dbReference type="GO" id="GO:0030246">
    <property type="term" value="F:carbohydrate binding"/>
    <property type="evidence" value="ECO:0007669"/>
    <property type="project" value="InterPro"/>
</dbReference>
<feature type="domain" description="Glycoside hydrolase family 31 N-terminal" evidence="4">
    <location>
        <begin position="33"/>
        <end position="107"/>
    </location>
</feature>
<dbReference type="CDD" id="cd14752">
    <property type="entry name" value="GH31_N"/>
    <property type="match status" value="1"/>
</dbReference>
<evidence type="ECO:0000313" key="7">
    <source>
        <dbReference type="Proteomes" id="UP001165065"/>
    </source>
</evidence>
<dbReference type="GO" id="GO:0004553">
    <property type="term" value="F:hydrolase activity, hydrolyzing O-glycosyl compounds"/>
    <property type="evidence" value="ECO:0007669"/>
    <property type="project" value="InterPro"/>
</dbReference>
<evidence type="ECO:0000259" key="4">
    <source>
        <dbReference type="Pfam" id="PF13802"/>
    </source>
</evidence>
<dbReference type="AlphaFoldDB" id="A0A9W7GNA2"/>
<dbReference type="PANTHER" id="PTHR22762:SF165">
    <property type="entry name" value="PUTATIVE (AFU_ORTHOLOGUE AFUA_1G06560)-RELATED"/>
    <property type="match status" value="1"/>
</dbReference>
<feature type="domain" description="Glycosyl hydrolase family 31 C-terminal" evidence="5">
    <location>
        <begin position="526"/>
        <end position="605"/>
    </location>
</feature>
<dbReference type="Pfam" id="PF21365">
    <property type="entry name" value="Glyco_hydro_31_3rd"/>
    <property type="match status" value="1"/>
</dbReference>
<reference evidence="7" key="1">
    <citation type="journal article" date="2023" name="Commun. Biol.">
        <title>Genome analysis of Parmales, the sister group of diatoms, reveals the evolutionary specialization of diatoms from phago-mixotrophs to photoautotrophs.</title>
        <authorList>
            <person name="Ban H."/>
            <person name="Sato S."/>
            <person name="Yoshikawa S."/>
            <person name="Yamada K."/>
            <person name="Nakamura Y."/>
            <person name="Ichinomiya M."/>
            <person name="Sato N."/>
            <person name="Blanc-Mathieu R."/>
            <person name="Endo H."/>
            <person name="Kuwata A."/>
            <person name="Ogata H."/>
        </authorList>
    </citation>
    <scope>NUCLEOTIDE SEQUENCE [LARGE SCALE GENOMIC DNA]</scope>
</reference>
<evidence type="ECO:0000259" key="3">
    <source>
        <dbReference type="Pfam" id="PF01055"/>
    </source>
</evidence>
<evidence type="ECO:0000313" key="6">
    <source>
        <dbReference type="EMBL" id="GMI48811.1"/>
    </source>
</evidence>
<dbReference type="InterPro" id="IPR025887">
    <property type="entry name" value="Glyco_hydro_31_N_dom"/>
</dbReference>
<organism evidence="6 7">
    <name type="scientific">Triparma columacea</name>
    <dbReference type="NCBI Taxonomy" id="722753"/>
    <lineage>
        <taxon>Eukaryota</taxon>
        <taxon>Sar</taxon>
        <taxon>Stramenopiles</taxon>
        <taxon>Ochrophyta</taxon>
        <taxon>Bolidophyceae</taxon>
        <taxon>Parmales</taxon>
        <taxon>Triparmaceae</taxon>
        <taxon>Triparma</taxon>
    </lineage>
</organism>
<evidence type="ECO:0000256" key="2">
    <source>
        <dbReference type="RuleBase" id="RU361185"/>
    </source>
</evidence>
<dbReference type="SUPFAM" id="SSF51445">
    <property type="entry name" value="(Trans)glycosidases"/>
    <property type="match status" value="1"/>
</dbReference>
<dbReference type="PANTHER" id="PTHR22762">
    <property type="entry name" value="ALPHA-GLUCOSIDASE"/>
    <property type="match status" value="1"/>
</dbReference>
<name>A0A9W7GNA2_9STRA</name>
<proteinExistence type="inferred from homology"/>
<keyword evidence="2" id="KW-0326">Glycosidase</keyword>
<dbReference type="Gene3D" id="2.60.40.1760">
    <property type="entry name" value="glycosyl hydrolase (family 31)"/>
    <property type="match status" value="1"/>
</dbReference>
<accession>A0A9W7GNA2</accession>
<feature type="domain" description="Glycoside hydrolase family 31 TIM barrel" evidence="3">
    <location>
        <begin position="153"/>
        <end position="496"/>
    </location>
</feature>
<keyword evidence="7" id="KW-1185">Reference proteome</keyword>
<protein>
    <recommendedName>
        <fullName evidence="8">Alpha-glucosidase</fullName>
    </recommendedName>
</protein>
<dbReference type="Pfam" id="PF13802">
    <property type="entry name" value="Gal_mutarotas_2"/>
    <property type="match status" value="1"/>
</dbReference>
<dbReference type="InterPro" id="IPR011013">
    <property type="entry name" value="Gal_mutarotase_sf_dom"/>
</dbReference>
<keyword evidence="2" id="KW-0378">Hydrolase</keyword>
<dbReference type="Proteomes" id="UP001165065">
    <property type="component" value="Unassembled WGS sequence"/>
</dbReference>
<evidence type="ECO:0008006" key="8">
    <source>
        <dbReference type="Google" id="ProtNLM"/>
    </source>
</evidence>